<dbReference type="GO" id="GO:0016020">
    <property type="term" value="C:membrane"/>
    <property type="evidence" value="ECO:0007669"/>
    <property type="project" value="InterPro"/>
</dbReference>
<dbReference type="InterPro" id="IPR017941">
    <property type="entry name" value="Rieske_2Fe-2S"/>
</dbReference>
<dbReference type="GO" id="GO:0051537">
    <property type="term" value="F:2 iron, 2 sulfur cluster binding"/>
    <property type="evidence" value="ECO:0007669"/>
    <property type="project" value="UniProtKB-KW"/>
</dbReference>
<dbReference type="GO" id="GO:0046872">
    <property type="term" value="F:metal ion binding"/>
    <property type="evidence" value="ECO:0007669"/>
    <property type="project" value="UniProtKB-KW"/>
</dbReference>
<evidence type="ECO:0000256" key="7">
    <source>
        <dbReference type="SAM" id="SignalP"/>
    </source>
</evidence>
<dbReference type="GO" id="GO:0004497">
    <property type="term" value="F:monooxygenase activity"/>
    <property type="evidence" value="ECO:0007669"/>
    <property type="project" value="UniProtKB-ARBA"/>
</dbReference>
<organism evidence="9 10">
    <name type="scientific">Phormidium tenue NIES-30</name>
    <dbReference type="NCBI Taxonomy" id="549789"/>
    <lineage>
        <taxon>Bacteria</taxon>
        <taxon>Bacillati</taxon>
        <taxon>Cyanobacteriota</taxon>
        <taxon>Cyanophyceae</taxon>
        <taxon>Oscillatoriophycideae</taxon>
        <taxon>Oscillatoriales</taxon>
        <taxon>Oscillatoriaceae</taxon>
        <taxon>Phormidium</taxon>
    </lineage>
</organism>
<evidence type="ECO:0000256" key="1">
    <source>
        <dbReference type="ARBA" id="ARBA00022714"/>
    </source>
</evidence>
<evidence type="ECO:0000313" key="9">
    <source>
        <dbReference type="EMBL" id="OKH50029.1"/>
    </source>
</evidence>
<keyword evidence="10" id="KW-1185">Reference proteome</keyword>
<dbReference type="GO" id="GO:0016705">
    <property type="term" value="F:oxidoreductase activity, acting on paired donors, with incorporation or reduction of molecular oxygen"/>
    <property type="evidence" value="ECO:0007669"/>
    <property type="project" value="UniProtKB-ARBA"/>
</dbReference>
<dbReference type="EMBL" id="MRCG01000002">
    <property type="protein sequence ID" value="OKH50029.1"/>
    <property type="molecule type" value="Genomic_DNA"/>
</dbReference>
<comment type="caution">
    <text evidence="9">The sequence shown here is derived from an EMBL/GenBank/DDBJ whole genome shotgun (WGS) entry which is preliminary data.</text>
</comment>
<feature type="domain" description="Rieske" evidence="8">
    <location>
        <begin position="43"/>
        <end position="140"/>
    </location>
</feature>
<feature type="chain" id="PRO_5013295970" evidence="7">
    <location>
        <begin position="25"/>
        <end position="142"/>
    </location>
</feature>
<protein>
    <submittedName>
        <fullName evidence="9">Cytochrome B6</fullName>
    </submittedName>
</protein>
<evidence type="ECO:0000259" key="8">
    <source>
        <dbReference type="PROSITE" id="PS51296"/>
    </source>
</evidence>
<dbReference type="Gene3D" id="2.102.10.10">
    <property type="entry name" value="Rieske [2Fe-2S] iron-sulphur domain"/>
    <property type="match status" value="1"/>
</dbReference>
<dbReference type="InterPro" id="IPR014349">
    <property type="entry name" value="Rieske_Fe-S_prot"/>
</dbReference>
<dbReference type="SUPFAM" id="SSF50022">
    <property type="entry name" value="ISP domain"/>
    <property type="match status" value="1"/>
</dbReference>
<evidence type="ECO:0000313" key="10">
    <source>
        <dbReference type="Proteomes" id="UP000185557"/>
    </source>
</evidence>
<dbReference type="PANTHER" id="PTHR10134">
    <property type="entry name" value="CYTOCHROME B-C1 COMPLEX SUBUNIT RIESKE, MITOCHONDRIAL"/>
    <property type="match status" value="1"/>
</dbReference>
<dbReference type="PROSITE" id="PS51257">
    <property type="entry name" value="PROKAR_LIPOPROTEIN"/>
    <property type="match status" value="1"/>
</dbReference>
<evidence type="ECO:0000256" key="3">
    <source>
        <dbReference type="ARBA" id="ARBA00023004"/>
    </source>
</evidence>
<comment type="cofactor">
    <cofactor evidence="6">
        <name>[2Fe-2S] cluster</name>
        <dbReference type="ChEBI" id="CHEBI:190135"/>
    </cofactor>
</comment>
<evidence type="ECO:0000256" key="5">
    <source>
        <dbReference type="ARBA" id="ARBA00023157"/>
    </source>
</evidence>
<reference evidence="9 10" key="1">
    <citation type="submission" date="2016-11" db="EMBL/GenBank/DDBJ databases">
        <title>Draft Genome Sequences of Nine Cyanobacterial Strains from Diverse Habitats.</title>
        <authorList>
            <person name="Zhu T."/>
            <person name="Hou S."/>
            <person name="Lu X."/>
            <person name="Hess W.R."/>
        </authorList>
    </citation>
    <scope>NUCLEOTIDE SEQUENCE [LARGE SCALE GENOMIC DNA]</scope>
    <source>
        <strain evidence="9 10">NIES-30</strain>
    </source>
</reference>
<evidence type="ECO:0000256" key="6">
    <source>
        <dbReference type="ARBA" id="ARBA00034078"/>
    </source>
</evidence>
<dbReference type="Proteomes" id="UP000185557">
    <property type="component" value="Unassembled WGS sequence"/>
</dbReference>
<keyword evidence="1" id="KW-0001">2Fe-2S</keyword>
<feature type="signal peptide" evidence="7">
    <location>
        <begin position="1"/>
        <end position="24"/>
    </location>
</feature>
<dbReference type="RefSeq" id="WP_073607269.1">
    <property type="nucleotide sequence ID" value="NZ_MRCG01000002.1"/>
</dbReference>
<keyword evidence="7" id="KW-0732">Signal</keyword>
<keyword evidence="2" id="KW-0479">Metal-binding</keyword>
<keyword evidence="3" id="KW-0408">Iron</keyword>
<keyword evidence="5" id="KW-1015">Disulfide bond</keyword>
<dbReference type="InterPro" id="IPR005805">
    <property type="entry name" value="Rieske_Fe-S_prot_C"/>
</dbReference>
<accession>A0A1U7J9D2</accession>
<dbReference type="Pfam" id="PF00355">
    <property type="entry name" value="Rieske"/>
    <property type="match status" value="1"/>
</dbReference>
<proteinExistence type="predicted"/>
<dbReference type="STRING" id="549789.NIES30_04795"/>
<gene>
    <name evidence="9" type="ORF">NIES30_04795</name>
</gene>
<dbReference type="PRINTS" id="PR00162">
    <property type="entry name" value="RIESKE"/>
</dbReference>
<name>A0A1U7J9D2_9CYAN</name>
<dbReference type="OrthoDB" id="9767869at2"/>
<evidence type="ECO:0000256" key="2">
    <source>
        <dbReference type="ARBA" id="ARBA00022723"/>
    </source>
</evidence>
<dbReference type="AlphaFoldDB" id="A0A1U7J9D2"/>
<dbReference type="PROSITE" id="PS51296">
    <property type="entry name" value="RIESKE"/>
    <property type="match status" value="1"/>
</dbReference>
<sequence length="142" mass="14597">MKRRKFNNLLALGLLAGSLPVAIAACQSDSTSETGADADGGFVPLGTVADLDAQGSLSNENLQGKNLAVIRDPDAPDTLIAVSAVCTHAGCTVAWNGEQSLFACPCHGSNFNPDGTVDSGPARDPLETFEAKVEGDQVLVKV</sequence>
<keyword evidence="4" id="KW-0411">Iron-sulfur</keyword>
<dbReference type="InterPro" id="IPR036922">
    <property type="entry name" value="Rieske_2Fe-2S_sf"/>
</dbReference>
<evidence type="ECO:0000256" key="4">
    <source>
        <dbReference type="ARBA" id="ARBA00023014"/>
    </source>
</evidence>